<keyword evidence="14" id="KW-1185">Reference proteome</keyword>
<proteinExistence type="predicted"/>
<dbReference type="GO" id="GO:0045333">
    <property type="term" value="P:cellular respiration"/>
    <property type="evidence" value="ECO:0007669"/>
    <property type="project" value="UniProtKB-ARBA"/>
</dbReference>
<dbReference type="CDD" id="cd03375">
    <property type="entry name" value="TPP_OGFOR"/>
    <property type="match status" value="1"/>
</dbReference>
<evidence type="ECO:0000256" key="1">
    <source>
        <dbReference type="ARBA" id="ARBA00001946"/>
    </source>
</evidence>
<dbReference type="InterPro" id="IPR029061">
    <property type="entry name" value="THDP-binding"/>
</dbReference>
<dbReference type="AlphaFoldDB" id="A0A521DCC8"/>
<sequence>MLNLKTKAEITWCPGCGNFGILKAFESAVNELSNEVPVENFVIASGIGCHGKIVDYINLNSFYSIHGRALSNLEGMRLVNDKLVCVGFVGDGDIYAEGVSHLIFAAKRNVNITAIVHDNRSYSLTTGQFTPTSPSKFKGKSTPEGPPEDPINPLLLMLSSGATFVARGFAGDIPHLTYLIKEAIKHKGFSFIDVLQPCVTFFNTFPFYRKHCYKLEEVNHDVTNFELAVERAKEWDYNDDSEDVRIPIGIFYRVEKPTYEERVG</sequence>
<dbReference type="PANTHER" id="PTHR48084:SF4">
    <property type="entry name" value="2-OXOGLUTARATE OXIDOREDUCTASE SUBUNIT KORB"/>
    <property type="match status" value="1"/>
</dbReference>
<reference evidence="13 14" key="1">
    <citation type="submission" date="2017-05" db="EMBL/GenBank/DDBJ databases">
        <authorList>
            <person name="Varghese N."/>
            <person name="Submissions S."/>
        </authorList>
    </citation>
    <scope>NUCLEOTIDE SEQUENCE [LARGE SCALE GENOMIC DNA]</scope>
    <source>
        <strain evidence="13 14">DSM 16304</strain>
    </source>
</reference>
<dbReference type="InterPro" id="IPR032686">
    <property type="entry name" value="PFO_beta_C"/>
</dbReference>
<dbReference type="NCBIfam" id="TIGR02177">
    <property type="entry name" value="PorB_KorB"/>
    <property type="match status" value="1"/>
</dbReference>
<dbReference type="GO" id="GO:0051536">
    <property type="term" value="F:iron-sulfur cluster binding"/>
    <property type="evidence" value="ECO:0007669"/>
    <property type="project" value="UniProtKB-KW"/>
</dbReference>
<comment type="cofactor">
    <cofactor evidence="1">
        <name>Mg(2+)</name>
        <dbReference type="ChEBI" id="CHEBI:18420"/>
    </cofactor>
</comment>
<organism evidence="13 14">
    <name type="scientific">Balnearium lithotrophicum</name>
    <dbReference type="NCBI Taxonomy" id="223788"/>
    <lineage>
        <taxon>Bacteria</taxon>
        <taxon>Pseudomonadati</taxon>
        <taxon>Aquificota</taxon>
        <taxon>Aquificia</taxon>
        <taxon>Desulfurobacteriales</taxon>
        <taxon>Desulfurobacteriaceae</taxon>
        <taxon>Balnearium</taxon>
    </lineage>
</organism>
<dbReference type="Proteomes" id="UP000317315">
    <property type="component" value="Unassembled WGS sequence"/>
</dbReference>
<dbReference type="RefSeq" id="WP_142935943.1">
    <property type="nucleotide sequence ID" value="NZ_FXTM01000019.1"/>
</dbReference>
<dbReference type="OrthoDB" id="9775140at2"/>
<gene>
    <name evidence="13" type="ORF">SAMN06269117_11949</name>
</gene>
<keyword evidence="7" id="KW-0408">Iron</keyword>
<dbReference type="GO" id="GO:0030976">
    <property type="term" value="F:thiamine pyrophosphate binding"/>
    <property type="evidence" value="ECO:0007669"/>
    <property type="project" value="InterPro"/>
</dbReference>
<dbReference type="Pfam" id="PF12367">
    <property type="entry name" value="PFO_beta_C"/>
    <property type="match status" value="1"/>
</dbReference>
<evidence type="ECO:0000259" key="11">
    <source>
        <dbReference type="Pfam" id="PF02775"/>
    </source>
</evidence>
<evidence type="ECO:0000256" key="8">
    <source>
        <dbReference type="ARBA" id="ARBA00023014"/>
    </source>
</evidence>
<keyword evidence="4" id="KW-0479">Metal-binding</keyword>
<evidence type="ECO:0000256" key="4">
    <source>
        <dbReference type="ARBA" id="ARBA00022723"/>
    </source>
</evidence>
<evidence type="ECO:0000259" key="12">
    <source>
        <dbReference type="Pfam" id="PF12367"/>
    </source>
</evidence>
<dbReference type="InterPro" id="IPR011766">
    <property type="entry name" value="TPP_enzyme_TPP-bd"/>
</dbReference>
<dbReference type="GO" id="GO:0046872">
    <property type="term" value="F:metal ion binding"/>
    <property type="evidence" value="ECO:0007669"/>
    <property type="project" value="UniProtKB-KW"/>
</dbReference>
<evidence type="ECO:0000313" key="14">
    <source>
        <dbReference type="Proteomes" id="UP000317315"/>
    </source>
</evidence>
<evidence type="ECO:0000256" key="7">
    <source>
        <dbReference type="ARBA" id="ARBA00023004"/>
    </source>
</evidence>
<keyword evidence="9" id="KW-0786">Thiamine pyrophosphate</keyword>
<feature type="region of interest" description="Disordered" evidence="10">
    <location>
        <begin position="126"/>
        <end position="146"/>
    </location>
</feature>
<comment type="cofactor">
    <cofactor evidence="2">
        <name>thiamine diphosphate</name>
        <dbReference type="ChEBI" id="CHEBI:58937"/>
    </cofactor>
</comment>
<evidence type="ECO:0000256" key="10">
    <source>
        <dbReference type="SAM" id="MobiDB-lite"/>
    </source>
</evidence>
<dbReference type="InterPro" id="IPR051457">
    <property type="entry name" value="2-oxoacid:Fd_oxidoreductase"/>
</dbReference>
<dbReference type="SUPFAM" id="SSF52518">
    <property type="entry name" value="Thiamin diphosphate-binding fold (THDP-binding)"/>
    <property type="match status" value="1"/>
</dbReference>
<protein>
    <submittedName>
        <fullName evidence="13">2-oxoglutarate ferredoxin oxidoreductase subunit beta</fullName>
    </submittedName>
</protein>
<feature type="domain" description="Pyruvate ferredoxin oxidoreductase beta subunit C-terminal" evidence="12">
    <location>
        <begin position="198"/>
        <end position="263"/>
    </location>
</feature>
<evidence type="ECO:0000256" key="9">
    <source>
        <dbReference type="ARBA" id="ARBA00023052"/>
    </source>
</evidence>
<dbReference type="GO" id="GO:0044281">
    <property type="term" value="P:small molecule metabolic process"/>
    <property type="evidence" value="ECO:0007669"/>
    <property type="project" value="UniProtKB-ARBA"/>
</dbReference>
<evidence type="ECO:0000256" key="6">
    <source>
        <dbReference type="ARBA" id="ARBA00023002"/>
    </source>
</evidence>
<name>A0A521DCC8_9BACT</name>
<keyword evidence="6" id="KW-0560">Oxidoreductase</keyword>
<evidence type="ECO:0000256" key="3">
    <source>
        <dbReference type="ARBA" id="ARBA00001966"/>
    </source>
</evidence>
<accession>A0A521DCC8</accession>
<dbReference type="GO" id="GO:0016625">
    <property type="term" value="F:oxidoreductase activity, acting on the aldehyde or oxo group of donors, iron-sulfur protein as acceptor"/>
    <property type="evidence" value="ECO:0007669"/>
    <property type="project" value="UniProtKB-ARBA"/>
</dbReference>
<evidence type="ECO:0000313" key="13">
    <source>
        <dbReference type="EMBL" id="SMO69248.1"/>
    </source>
</evidence>
<evidence type="ECO:0000256" key="2">
    <source>
        <dbReference type="ARBA" id="ARBA00001964"/>
    </source>
</evidence>
<dbReference type="Gene3D" id="3.40.50.970">
    <property type="match status" value="1"/>
</dbReference>
<keyword evidence="8" id="KW-0411">Iron-sulfur</keyword>
<dbReference type="Pfam" id="PF02775">
    <property type="entry name" value="TPP_enzyme_C"/>
    <property type="match status" value="1"/>
</dbReference>
<keyword evidence="5" id="KW-0460">Magnesium</keyword>
<dbReference type="InterPro" id="IPR011896">
    <property type="entry name" value="OFOB"/>
</dbReference>
<dbReference type="PANTHER" id="PTHR48084">
    <property type="entry name" value="2-OXOGLUTARATE OXIDOREDUCTASE SUBUNIT KORB-RELATED"/>
    <property type="match status" value="1"/>
</dbReference>
<evidence type="ECO:0000256" key="5">
    <source>
        <dbReference type="ARBA" id="ARBA00022842"/>
    </source>
</evidence>
<feature type="compositionally biased region" description="Polar residues" evidence="10">
    <location>
        <begin position="126"/>
        <end position="135"/>
    </location>
</feature>
<comment type="cofactor">
    <cofactor evidence="3">
        <name>[4Fe-4S] cluster</name>
        <dbReference type="ChEBI" id="CHEBI:49883"/>
    </cofactor>
</comment>
<feature type="domain" description="Thiamine pyrophosphate enzyme TPP-binding" evidence="11">
    <location>
        <begin position="47"/>
        <end position="194"/>
    </location>
</feature>
<dbReference type="EMBL" id="FXTM01000019">
    <property type="protein sequence ID" value="SMO69248.1"/>
    <property type="molecule type" value="Genomic_DNA"/>
</dbReference>